<keyword evidence="3" id="KW-1185">Reference proteome</keyword>
<protein>
    <recommendedName>
        <fullName evidence="4">Carboxypeptidase-like regulatory domain-containing protein</fullName>
    </recommendedName>
</protein>
<evidence type="ECO:0000313" key="2">
    <source>
        <dbReference type="EMBL" id="MBC9811859.1"/>
    </source>
</evidence>
<reference evidence="2" key="1">
    <citation type="submission" date="2020-09" db="EMBL/GenBank/DDBJ databases">
        <title>Taishania pollutisoli gen. nov., sp. nov., Isolated from Tetrabromobisphenol A-Contaminated Soil.</title>
        <authorList>
            <person name="Chen Q."/>
        </authorList>
    </citation>
    <scope>NUCLEOTIDE SEQUENCE</scope>
    <source>
        <strain evidence="2">CZZ-1</strain>
    </source>
</reference>
<gene>
    <name evidence="2" type="ORF">H9Y05_05150</name>
</gene>
<sequence length="473" mass="54198">MKKKILNTIRLFLPLLIHLNSFSQVTVLDRETKQSISYVTLQPIGQVHKIISDVNGIFQYPETFNASDTLLFSCTGYKPATIPFQALQSISVIELEPVVQNLAEVHVAAQQRNDQTKKLGVTKTERVAQLYSYTGKNGEEKAVWIPNPYSSSGFLKKVHIYLTDSGFPDAAIRIHIYACNPLEKKPGQELTQSNRIVSGTSGNEWVSVDVSQDHIQVGENGCFISIEWFDSPKAKNYSDTFVLKGANNQDVIKIQSGNGAVLGSVAEPYRLSKNKLWYRNKSNEWVCWSLTDESRFNIKDTINNNYIRVINENNLYYHIPGIYADVSFNKKKLSPAFEAPKKRPLNKIERVKEDAFNYPQATVQELFHSLIKGFEQNNIVYVLKFLCVYKEHESEAIAEEVYKHLETDGMLMTETEKRQVIEHLTEIIRSIDVSELVKVGAHQFELRSDNWRYNLVVENGKWKINPYSYRIIE</sequence>
<dbReference type="SUPFAM" id="SSF49464">
    <property type="entry name" value="Carboxypeptidase regulatory domain-like"/>
    <property type="match status" value="1"/>
</dbReference>
<dbReference type="EMBL" id="JACVEL010000002">
    <property type="protein sequence ID" value="MBC9811859.1"/>
    <property type="molecule type" value="Genomic_DNA"/>
</dbReference>
<dbReference type="RefSeq" id="WP_216713677.1">
    <property type="nucleotide sequence ID" value="NZ_JACVEL010000002.1"/>
</dbReference>
<evidence type="ECO:0000313" key="3">
    <source>
        <dbReference type="Proteomes" id="UP000652681"/>
    </source>
</evidence>
<dbReference type="Proteomes" id="UP000652681">
    <property type="component" value="Unassembled WGS sequence"/>
</dbReference>
<accession>A0A8J6TSV5</accession>
<proteinExistence type="predicted"/>
<keyword evidence="1" id="KW-0732">Signal</keyword>
<name>A0A8J6TSV5_9FLAO</name>
<organism evidence="2 3">
    <name type="scientific">Taishania pollutisoli</name>
    <dbReference type="NCBI Taxonomy" id="2766479"/>
    <lineage>
        <taxon>Bacteria</taxon>
        <taxon>Pseudomonadati</taxon>
        <taxon>Bacteroidota</taxon>
        <taxon>Flavobacteriia</taxon>
        <taxon>Flavobacteriales</taxon>
        <taxon>Crocinitomicaceae</taxon>
        <taxon>Taishania</taxon>
    </lineage>
</organism>
<comment type="caution">
    <text evidence="2">The sequence shown here is derived from an EMBL/GenBank/DDBJ whole genome shotgun (WGS) entry which is preliminary data.</text>
</comment>
<dbReference type="AlphaFoldDB" id="A0A8J6TSV5"/>
<feature type="chain" id="PRO_5035175951" description="Carboxypeptidase-like regulatory domain-containing protein" evidence="1">
    <location>
        <begin position="24"/>
        <end position="473"/>
    </location>
</feature>
<evidence type="ECO:0008006" key="4">
    <source>
        <dbReference type="Google" id="ProtNLM"/>
    </source>
</evidence>
<feature type="signal peptide" evidence="1">
    <location>
        <begin position="1"/>
        <end position="23"/>
    </location>
</feature>
<evidence type="ECO:0000256" key="1">
    <source>
        <dbReference type="SAM" id="SignalP"/>
    </source>
</evidence>
<dbReference type="InterPro" id="IPR008969">
    <property type="entry name" value="CarboxyPept-like_regulatory"/>
</dbReference>